<dbReference type="InterPro" id="IPR029052">
    <property type="entry name" value="Metallo-depent_PP-like"/>
</dbReference>
<gene>
    <name evidence="4" type="ORF">BAA01_01295</name>
</gene>
<evidence type="ECO:0000313" key="4">
    <source>
        <dbReference type="EMBL" id="OUM86023.1"/>
    </source>
</evidence>
<dbReference type="PANTHER" id="PTHR33393">
    <property type="entry name" value="POLYGLUTAMINE SYNTHESIS ACCESSORY PROTEIN RV0574C-RELATED"/>
    <property type="match status" value="1"/>
</dbReference>
<protein>
    <recommendedName>
        <fullName evidence="3">Capsule synthesis protein CapA domain-containing protein</fullName>
    </recommendedName>
</protein>
<dbReference type="SUPFAM" id="SSF56300">
    <property type="entry name" value="Metallo-dependent phosphatases"/>
    <property type="match status" value="1"/>
</dbReference>
<dbReference type="Pfam" id="PF09587">
    <property type="entry name" value="PGA_cap"/>
    <property type="match status" value="1"/>
</dbReference>
<proteinExistence type="inferred from homology"/>
<dbReference type="AlphaFoldDB" id="A0A1Y3PFD7"/>
<accession>A0A1Y3PFD7</accession>
<comment type="similarity">
    <text evidence="1">Belongs to the CapA family.</text>
</comment>
<feature type="compositionally biased region" description="Basic and acidic residues" evidence="2">
    <location>
        <begin position="45"/>
        <end position="63"/>
    </location>
</feature>
<evidence type="ECO:0000256" key="1">
    <source>
        <dbReference type="ARBA" id="ARBA00005662"/>
    </source>
</evidence>
<dbReference type="Proteomes" id="UP000196475">
    <property type="component" value="Unassembled WGS sequence"/>
</dbReference>
<feature type="domain" description="Capsule synthesis protein CapA" evidence="3">
    <location>
        <begin position="68"/>
        <end position="306"/>
    </location>
</feature>
<name>A0A1Y3PFD7_9BACI</name>
<evidence type="ECO:0000313" key="5">
    <source>
        <dbReference type="Proteomes" id="UP000196475"/>
    </source>
</evidence>
<dbReference type="CDD" id="cd07381">
    <property type="entry name" value="MPP_CapA"/>
    <property type="match status" value="1"/>
</dbReference>
<dbReference type="EMBL" id="LZRT01000094">
    <property type="protein sequence ID" value="OUM86023.1"/>
    <property type="molecule type" value="Genomic_DNA"/>
</dbReference>
<feature type="compositionally biased region" description="Low complexity" evidence="2">
    <location>
        <begin position="26"/>
        <end position="43"/>
    </location>
</feature>
<organism evidence="4 5">
    <name type="scientific">Bacillus thermozeamaize</name>
    <dbReference type="NCBI Taxonomy" id="230954"/>
    <lineage>
        <taxon>Bacteria</taxon>
        <taxon>Bacillati</taxon>
        <taxon>Bacillota</taxon>
        <taxon>Bacilli</taxon>
        <taxon>Bacillales</taxon>
        <taxon>Bacillaceae</taxon>
        <taxon>Bacillus</taxon>
    </lineage>
</organism>
<dbReference type="PROSITE" id="PS51257">
    <property type="entry name" value="PROKAR_LIPOPROTEIN"/>
    <property type="match status" value="1"/>
</dbReference>
<sequence>MSKKLLLVLLALLFIALGLSSCQYRTNLQPPNQTRNTTTPPQQESLRDHDNAEQHDAEQHRDDSNAVRLMFVGDVMMAGKVAETMEKKGNDYPLSEFLPVLKQADLVIANLETSVGTSGRLMEKKYAFQTSPDRFQLFEPLKGKILFTLANNHGMDGPLEETMHALDRLGYPYVGVGRNLEQAFQPYVKEINGISFAVIGASRVIPASDWVAGEKRPGMASAYVDEPLLGTIKQWDAKVDYVIIYVHWGKEHTETSNEIQLKLEEKLVSVGADLIIGSHPHVLQELKWKEPQQLTAFSLGNFVFTTSTHEIANETIILDVRLAPDHIARVKVWPGKIHFGLIRHLQENNTERKRILERLDRLSPTIRINEDGLVTPAH</sequence>
<evidence type="ECO:0000256" key="2">
    <source>
        <dbReference type="SAM" id="MobiDB-lite"/>
    </source>
</evidence>
<reference evidence="5" key="1">
    <citation type="submission" date="2016-06" db="EMBL/GenBank/DDBJ databases">
        <authorList>
            <person name="Nascimento L."/>
            <person name="Pereira R.V."/>
            <person name="Martins L.F."/>
            <person name="Quaggio R.B."/>
            <person name="Silva A.M."/>
            <person name="Setubal J.C."/>
        </authorList>
    </citation>
    <scope>NUCLEOTIDE SEQUENCE [LARGE SCALE GENOMIC DNA]</scope>
</reference>
<feature type="region of interest" description="Disordered" evidence="2">
    <location>
        <begin position="26"/>
        <end position="63"/>
    </location>
</feature>
<dbReference type="Gene3D" id="3.60.21.10">
    <property type="match status" value="1"/>
</dbReference>
<dbReference type="InterPro" id="IPR019079">
    <property type="entry name" value="Capsule_synth_CapA"/>
</dbReference>
<dbReference type="InterPro" id="IPR052169">
    <property type="entry name" value="CW_Biosynth-Accessory"/>
</dbReference>
<comment type="caution">
    <text evidence="4">The sequence shown here is derived from an EMBL/GenBank/DDBJ whole genome shotgun (WGS) entry which is preliminary data.</text>
</comment>
<dbReference type="PANTHER" id="PTHR33393:SF13">
    <property type="entry name" value="PGA BIOSYNTHESIS PROTEIN CAPA"/>
    <property type="match status" value="1"/>
</dbReference>
<evidence type="ECO:0000259" key="3">
    <source>
        <dbReference type="SMART" id="SM00854"/>
    </source>
</evidence>
<dbReference type="SMART" id="SM00854">
    <property type="entry name" value="PGA_cap"/>
    <property type="match status" value="1"/>
</dbReference>